<evidence type="ECO:0000313" key="2">
    <source>
        <dbReference type="Proteomes" id="UP001345219"/>
    </source>
</evidence>
<comment type="caution">
    <text evidence="1">The sequence shown here is derived from an EMBL/GenBank/DDBJ whole genome shotgun (WGS) entry which is preliminary data.</text>
</comment>
<gene>
    <name evidence="1" type="ORF">SAY87_009175</name>
</gene>
<sequence>MSKEEGDEEVSVIPLSVPTADHDFLNSSGPISYWSGSTMEAGLEQRGVVGKRKYKAEKVILLGLEAANACGTGRTE</sequence>
<dbReference type="AlphaFoldDB" id="A0AAN7PXE3"/>
<protein>
    <submittedName>
        <fullName evidence="1">Uncharacterized protein</fullName>
    </submittedName>
</protein>
<name>A0AAN7PXE3_9MYRT</name>
<dbReference type="Proteomes" id="UP001345219">
    <property type="component" value="Chromosome 8"/>
</dbReference>
<evidence type="ECO:0000313" key="1">
    <source>
        <dbReference type="EMBL" id="KAK4755418.1"/>
    </source>
</evidence>
<dbReference type="EMBL" id="JAXIOK010000014">
    <property type="protein sequence ID" value="KAK4755418.1"/>
    <property type="molecule type" value="Genomic_DNA"/>
</dbReference>
<keyword evidence="2" id="KW-1185">Reference proteome</keyword>
<accession>A0AAN7PXE3</accession>
<organism evidence="1 2">
    <name type="scientific">Trapa incisa</name>
    <dbReference type="NCBI Taxonomy" id="236973"/>
    <lineage>
        <taxon>Eukaryota</taxon>
        <taxon>Viridiplantae</taxon>
        <taxon>Streptophyta</taxon>
        <taxon>Embryophyta</taxon>
        <taxon>Tracheophyta</taxon>
        <taxon>Spermatophyta</taxon>
        <taxon>Magnoliopsida</taxon>
        <taxon>eudicotyledons</taxon>
        <taxon>Gunneridae</taxon>
        <taxon>Pentapetalae</taxon>
        <taxon>rosids</taxon>
        <taxon>malvids</taxon>
        <taxon>Myrtales</taxon>
        <taxon>Lythraceae</taxon>
        <taxon>Trapa</taxon>
    </lineage>
</organism>
<reference evidence="1 2" key="1">
    <citation type="journal article" date="2023" name="Hortic Res">
        <title>Pangenome of water caltrop reveals structural variations and asymmetric subgenome divergence after allopolyploidization.</title>
        <authorList>
            <person name="Zhang X."/>
            <person name="Chen Y."/>
            <person name="Wang L."/>
            <person name="Yuan Y."/>
            <person name="Fang M."/>
            <person name="Shi L."/>
            <person name="Lu R."/>
            <person name="Comes H.P."/>
            <person name="Ma Y."/>
            <person name="Chen Y."/>
            <person name="Huang G."/>
            <person name="Zhou Y."/>
            <person name="Zheng Z."/>
            <person name="Qiu Y."/>
        </authorList>
    </citation>
    <scope>NUCLEOTIDE SEQUENCE [LARGE SCALE GENOMIC DNA]</scope>
    <source>
        <tissue evidence="1">Roots</tissue>
    </source>
</reference>
<proteinExistence type="predicted"/>